<protein>
    <submittedName>
        <fullName evidence="6">Formimidoylglutamate deiminase</fullName>
    </submittedName>
</protein>
<dbReference type="InterPro" id="IPR010252">
    <property type="entry name" value="HutF"/>
</dbReference>
<keyword evidence="2" id="KW-0479">Metal-binding</keyword>
<dbReference type="SUPFAM" id="SSF51338">
    <property type="entry name" value="Composite domain of metallo-dependent hydrolases"/>
    <property type="match status" value="1"/>
</dbReference>
<sequence length="414" mass="45276">MRTPITSVDGRWVLPGVANLHSHAFQRAMAGLAERMTHPSDSFWTWRETMYRMAARFDPDALHAVAAQLYAEMLEAGYTTVCEFHYLHHAPDGRPYDDPAAMSRALIAAARETGIRLTLLPVLYMTGGFDGRPLNDRQRRFGHAVDAWLRLFETLHREQDDMLRVGCALHSLRAVPPEAMTTALAALPRDARIHIHIAEQIGEVQDSLAIRGDRPVRWLLDHAEVDARWTLVHATHLEVDEIVGIADRGATVAICPTTEANLGDGLFPLRDHLDAGGAWGIGSDSHISVSPVEELRWLEYGQRLATKHRNIVATEAMPSVGDALLRGVQASAEASTGFASATTAGDAVVLDGDAPQLVGATPEDIADRWIFSGNRPLVRTVTVNGREVVADGRHRDRDAIAARYAAAMRGLLAG</sequence>
<comment type="caution">
    <text evidence="6">The sequence shown here is derived from an EMBL/GenBank/DDBJ whole genome shotgun (WGS) entry which is preliminary data.</text>
</comment>
<keyword evidence="3" id="KW-0378">Hydrolase</keyword>
<evidence type="ECO:0000256" key="4">
    <source>
        <dbReference type="ARBA" id="ARBA00022833"/>
    </source>
</evidence>
<dbReference type="InterPro" id="IPR032466">
    <property type="entry name" value="Metal_Hydrolase"/>
</dbReference>
<name>A0ABP9B9S8_9GAMM</name>
<organism evidence="6 7">
    <name type="scientific">Lysobacter hankyongensis</name>
    <dbReference type="NCBI Taxonomy" id="1176535"/>
    <lineage>
        <taxon>Bacteria</taxon>
        <taxon>Pseudomonadati</taxon>
        <taxon>Pseudomonadota</taxon>
        <taxon>Gammaproteobacteria</taxon>
        <taxon>Lysobacterales</taxon>
        <taxon>Lysobacteraceae</taxon>
        <taxon>Lysobacter</taxon>
    </lineage>
</organism>
<dbReference type="InterPro" id="IPR011059">
    <property type="entry name" value="Metal-dep_hydrolase_composite"/>
</dbReference>
<evidence type="ECO:0000256" key="1">
    <source>
        <dbReference type="ARBA" id="ARBA00001947"/>
    </source>
</evidence>
<dbReference type="PANTHER" id="PTHR11271">
    <property type="entry name" value="GUANINE DEAMINASE"/>
    <property type="match status" value="1"/>
</dbReference>
<dbReference type="NCBIfam" id="TIGR02022">
    <property type="entry name" value="hutF"/>
    <property type="match status" value="1"/>
</dbReference>
<dbReference type="EMBL" id="BAABJE010000007">
    <property type="protein sequence ID" value="GAA4792500.1"/>
    <property type="molecule type" value="Genomic_DNA"/>
</dbReference>
<gene>
    <name evidence="6" type="ORF">GCM10023307_17380</name>
</gene>
<dbReference type="Gene3D" id="2.30.40.10">
    <property type="entry name" value="Urease, subunit C, domain 1"/>
    <property type="match status" value="1"/>
</dbReference>
<feature type="domain" description="Amidohydrolase-related" evidence="5">
    <location>
        <begin position="12"/>
        <end position="300"/>
    </location>
</feature>
<dbReference type="InterPro" id="IPR051607">
    <property type="entry name" value="Metallo-dep_hydrolases"/>
</dbReference>
<dbReference type="NCBIfam" id="NF006684">
    <property type="entry name" value="PRK09229.1-5"/>
    <property type="match status" value="1"/>
</dbReference>
<keyword evidence="7" id="KW-1185">Reference proteome</keyword>
<dbReference type="SUPFAM" id="SSF51556">
    <property type="entry name" value="Metallo-dependent hydrolases"/>
    <property type="match status" value="1"/>
</dbReference>
<evidence type="ECO:0000313" key="6">
    <source>
        <dbReference type="EMBL" id="GAA4792500.1"/>
    </source>
</evidence>
<dbReference type="InterPro" id="IPR006680">
    <property type="entry name" value="Amidohydro-rel"/>
</dbReference>
<dbReference type="Proteomes" id="UP001499959">
    <property type="component" value="Unassembled WGS sequence"/>
</dbReference>
<evidence type="ECO:0000256" key="3">
    <source>
        <dbReference type="ARBA" id="ARBA00022801"/>
    </source>
</evidence>
<keyword evidence="4" id="KW-0862">Zinc</keyword>
<dbReference type="RefSeq" id="WP_345302926.1">
    <property type="nucleotide sequence ID" value="NZ_BAABJE010000007.1"/>
</dbReference>
<accession>A0ABP9B9S8</accession>
<dbReference type="Gene3D" id="3.20.20.140">
    <property type="entry name" value="Metal-dependent hydrolases"/>
    <property type="match status" value="1"/>
</dbReference>
<evidence type="ECO:0000259" key="5">
    <source>
        <dbReference type="Pfam" id="PF01979"/>
    </source>
</evidence>
<evidence type="ECO:0000256" key="2">
    <source>
        <dbReference type="ARBA" id="ARBA00022723"/>
    </source>
</evidence>
<dbReference type="Pfam" id="PF01979">
    <property type="entry name" value="Amidohydro_1"/>
    <property type="match status" value="1"/>
</dbReference>
<comment type="cofactor">
    <cofactor evidence="1">
        <name>Zn(2+)</name>
        <dbReference type="ChEBI" id="CHEBI:29105"/>
    </cofactor>
</comment>
<dbReference type="NCBIfam" id="NF006681">
    <property type="entry name" value="PRK09229.1-2"/>
    <property type="match status" value="1"/>
</dbReference>
<reference evidence="7" key="1">
    <citation type="journal article" date="2019" name="Int. J. Syst. Evol. Microbiol.">
        <title>The Global Catalogue of Microorganisms (GCM) 10K type strain sequencing project: providing services to taxonomists for standard genome sequencing and annotation.</title>
        <authorList>
            <consortium name="The Broad Institute Genomics Platform"/>
            <consortium name="The Broad Institute Genome Sequencing Center for Infectious Disease"/>
            <person name="Wu L."/>
            <person name="Ma J."/>
        </authorList>
    </citation>
    <scope>NUCLEOTIDE SEQUENCE [LARGE SCALE GENOMIC DNA]</scope>
    <source>
        <strain evidence="7">JCM 18204</strain>
    </source>
</reference>
<evidence type="ECO:0000313" key="7">
    <source>
        <dbReference type="Proteomes" id="UP001499959"/>
    </source>
</evidence>
<dbReference type="PANTHER" id="PTHR11271:SF48">
    <property type="entry name" value="AMIDOHYDROLASE-RELATED DOMAIN-CONTAINING PROTEIN"/>
    <property type="match status" value="1"/>
</dbReference>
<proteinExistence type="predicted"/>